<dbReference type="OrthoDB" id="9797391at2"/>
<keyword evidence="2 5" id="KW-0328">Glycosyltransferase</keyword>
<dbReference type="PANTHER" id="PTHR43630">
    <property type="entry name" value="POLY-BETA-1,6-N-ACETYL-D-GLUCOSAMINE SYNTHASE"/>
    <property type="match status" value="1"/>
</dbReference>
<organism evidence="5 6">
    <name type="scientific">Aeriscardovia aeriphila</name>
    <dbReference type="NCBI Taxonomy" id="218139"/>
    <lineage>
        <taxon>Bacteria</taxon>
        <taxon>Bacillati</taxon>
        <taxon>Actinomycetota</taxon>
        <taxon>Actinomycetes</taxon>
        <taxon>Bifidobacteriales</taxon>
        <taxon>Bifidobacteriaceae</taxon>
        <taxon>Aeriscardovia</taxon>
    </lineage>
</organism>
<evidence type="ECO:0000256" key="1">
    <source>
        <dbReference type="ARBA" id="ARBA00006739"/>
    </source>
</evidence>
<dbReference type="AlphaFoldDB" id="A0A261FBG3"/>
<dbReference type="Pfam" id="PF13641">
    <property type="entry name" value="Glyco_tranf_2_3"/>
    <property type="match status" value="1"/>
</dbReference>
<dbReference type="GO" id="GO:0016757">
    <property type="term" value="F:glycosyltransferase activity"/>
    <property type="evidence" value="ECO:0007669"/>
    <property type="project" value="UniProtKB-KW"/>
</dbReference>
<evidence type="ECO:0000256" key="2">
    <source>
        <dbReference type="ARBA" id="ARBA00022676"/>
    </source>
</evidence>
<keyword evidence="6" id="KW-1185">Reference proteome</keyword>
<keyword evidence="4" id="KW-0472">Membrane</keyword>
<dbReference type="EMBL" id="MWWU01000002">
    <property type="protein sequence ID" value="OZG56375.1"/>
    <property type="molecule type" value="Genomic_DNA"/>
</dbReference>
<protein>
    <submittedName>
        <fullName evidence="5">N-acetylglucosaminyltransferase</fullName>
    </submittedName>
</protein>
<gene>
    <name evidence="5" type="ORF">AEAE_0863</name>
</gene>
<evidence type="ECO:0000256" key="3">
    <source>
        <dbReference type="ARBA" id="ARBA00022679"/>
    </source>
</evidence>
<dbReference type="RefSeq" id="WP_094689913.1">
    <property type="nucleotide sequence ID" value="NZ_JACBYZ010000001.1"/>
</dbReference>
<comment type="caution">
    <text evidence="5">The sequence shown here is derived from an EMBL/GenBank/DDBJ whole genome shotgun (WGS) entry which is preliminary data.</text>
</comment>
<keyword evidence="4" id="KW-0812">Transmembrane</keyword>
<dbReference type="Gene3D" id="3.90.550.10">
    <property type="entry name" value="Spore Coat Polysaccharide Biosynthesis Protein SpsA, Chain A"/>
    <property type="match status" value="1"/>
</dbReference>
<name>A0A261FBG3_9BIFI</name>
<dbReference type="InterPro" id="IPR029044">
    <property type="entry name" value="Nucleotide-diphossugar_trans"/>
</dbReference>
<dbReference type="CDD" id="cd06438">
    <property type="entry name" value="EpsO_like"/>
    <property type="match status" value="1"/>
</dbReference>
<feature type="transmembrane region" description="Helical" evidence="4">
    <location>
        <begin position="6"/>
        <end position="32"/>
    </location>
</feature>
<accession>A0A261FBG3</accession>
<keyword evidence="4" id="KW-1133">Transmembrane helix</keyword>
<proteinExistence type="inferred from homology"/>
<dbReference type="SUPFAM" id="SSF53448">
    <property type="entry name" value="Nucleotide-diphospho-sugar transferases"/>
    <property type="match status" value="1"/>
</dbReference>
<dbReference type="PANTHER" id="PTHR43630:SF1">
    <property type="entry name" value="POLY-BETA-1,6-N-ACETYL-D-GLUCOSAMINE SYNTHASE"/>
    <property type="match status" value="1"/>
</dbReference>
<feature type="transmembrane region" description="Helical" evidence="4">
    <location>
        <begin position="300"/>
        <end position="327"/>
    </location>
</feature>
<evidence type="ECO:0000256" key="4">
    <source>
        <dbReference type="SAM" id="Phobius"/>
    </source>
</evidence>
<reference evidence="5 6" key="1">
    <citation type="journal article" date="2017" name="BMC Genomics">
        <title>Comparative genomic and phylogenomic analyses of the Bifidobacteriaceae family.</title>
        <authorList>
            <person name="Lugli G.A."/>
            <person name="Milani C."/>
            <person name="Turroni F."/>
            <person name="Duranti S."/>
            <person name="Mancabelli L."/>
            <person name="Mangifesta M."/>
            <person name="Ferrario C."/>
            <person name="Modesto M."/>
            <person name="Mattarelli P."/>
            <person name="Jiri K."/>
            <person name="van Sinderen D."/>
            <person name="Ventura M."/>
        </authorList>
    </citation>
    <scope>NUCLEOTIDE SEQUENCE [LARGE SCALE GENOMIC DNA]</scope>
    <source>
        <strain evidence="5 6">LMG 21773</strain>
    </source>
</reference>
<keyword evidence="3 5" id="KW-0808">Transferase</keyword>
<evidence type="ECO:0000313" key="6">
    <source>
        <dbReference type="Proteomes" id="UP000228976"/>
    </source>
</evidence>
<comment type="similarity">
    <text evidence="1">Belongs to the glycosyltransferase 2 family.</text>
</comment>
<evidence type="ECO:0000313" key="5">
    <source>
        <dbReference type="EMBL" id="OZG56375.1"/>
    </source>
</evidence>
<feature type="transmembrane region" description="Helical" evidence="4">
    <location>
        <begin position="372"/>
        <end position="395"/>
    </location>
</feature>
<dbReference type="Proteomes" id="UP000228976">
    <property type="component" value="Unassembled WGS sequence"/>
</dbReference>
<feature type="transmembrane region" description="Helical" evidence="4">
    <location>
        <begin position="339"/>
        <end position="360"/>
    </location>
</feature>
<sequence length="421" mass="47594">MLVLQLLDILLMVLGTGALIYQVVYILVALLAKPRVFPEAAKDQRFAVLVSARNEENVLPHLIASLRANDYPQNLIDIWVVADNCTDNTAQVVENLGEHVVERFDSEHIGKGYALTFLLNKMMALGQASQYDAFFVFDADNFVEPNYFTEMNKVFQAGFPVVTSFRTASNFDQNWVSSGSGIWWLREMRFVNSSRMILGNSAQVGGTGFMFSQAVMRMNDGWRFHLLTEDAEFGLNCVLNGIRIGYCNSAILYDEQPVRFSQSWQQRLRWSVGYLQVWRYYAGALVEHMVRERDLSALDFSLFLAPFTAMWFLRIIIGYVFAALGFITVSSQNQVLINWIIGLVGGMLLMMALAVLCCILERDKIQASNKELLGYCLSFPVYFMSLVPISILALISKPQWKPIAHQGRQIVTASNSESEEA</sequence>